<reference evidence="2 3" key="1">
    <citation type="journal article" date="2015" name="Genome Biol.">
        <title>Comparative genomics of Steinernema reveals deeply conserved gene regulatory networks.</title>
        <authorList>
            <person name="Dillman A.R."/>
            <person name="Macchietto M."/>
            <person name="Porter C.F."/>
            <person name="Rogers A."/>
            <person name="Williams B."/>
            <person name="Antoshechkin I."/>
            <person name="Lee M.M."/>
            <person name="Goodwin Z."/>
            <person name="Lu X."/>
            <person name="Lewis E.E."/>
            <person name="Goodrich-Blair H."/>
            <person name="Stock S.P."/>
            <person name="Adams B.J."/>
            <person name="Sternberg P.W."/>
            <person name="Mortazavi A."/>
        </authorList>
    </citation>
    <scope>NUCLEOTIDE SEQUENCE [LARGE SCALE GENOMIC DNA]</scope>
    <source>
        <strain evidence="2 3">ALL</strain>
    </source>
</reference>
<dbReference type="PANTHER" id="PTHR47248">
    <property type="entry name" value="PROTEIN CBG06772"/>
    <property type="match status" value="1"/>
</dbReference>
<evidence type="ECO:0000313" key="3">
    <source>
        <dbReference type="Proteomes" id="UP000298663"/>
    </source>
</evidence>
<evidence type="ECO:0008006" key="4">
    <source>
        <dbReference type="Google" id="ProtNLM"/>
    </source>
</evidence>
<accession>A0A4U5NXT5</accession>
<dbReference type="InterPro" id="IPR052861">
    <property type="entry name" value="BPTI/Kunitz_domain"/>
</dbReference>
<dbReference type="Proteomes" id="UP000298663">
    <property type="component" value="Unassembled WGS sequence"/>
</dbReference>
<protein>
    <recommendedName>
        <fullName evidence="4">WAP domain-containing protein</fullName>
    </recommendedName>
</protein>
<feature type="chain" id="PRO_5020848366" description="WAP domain-containing protein" evidence="1">
    <location>
        <begin position="21"/>
        <end position="183"/>
    </location>
</feature>
<keyword evidence="3" id="KW-1185">Reference proteome</keyword>
<dbReference type="EMBL" id="AZBU02000003">
    <property type="protein sequence ID" value="TKR88104.1"/>
    <property type="molecule type" value="Genomic_DNA"/>
</dbReference>
<feature type="signal peptide" evidence="1">
    <location>
        <begin position="1"/>
        <end position="20"/>
    </location>
</feature>
<name>A0A4U5NXT5_STECR</name>
<sequence>MAARLLLSITLLSFALCVSSAPHSKGEYVQSFFFDHIWKTCLATKLLKSEIPADAPFSPTREGCLMPMDDLGCPGPTPKNFADYKEKKKSTNSYAKLYCEDVICPKGYECQMGMMAPFCCNFEYQKMINEANSDKCPNGAMAAGVKGQYSFQATFGMNCSRLMCEKGYKCVQVNKEFAKCCKA</sequence>
<comment type="caution">
    <text evidence="2">The sequence shown here is derived from an EMBL/GenBank/DDBJ whole genome shotgun (WGS) entry which is preliminary data.</text>
</comment>
<proteinExistence type="predicted"/>
<organism evidence="2 3">
    <name type="scientific">Steinernema carpocapsae</name>
    <name type="common">Entomopathogenic nematode</name>
    <dbReference type="NCBI Taxonomy" id="34508"/>
    <lineage>
        <taxon>Eukaryota</taxon>
        <taxon>Metazoa</taxon>
        <taxon>Ecdysozoa</taxon>
        <taxon>Nematoda</taxon>
        <taxon>Chromadorea</taxon>
        <taxon>Rhabditida</taxon>
        <taxon>Tylenchina</taxon>
        <taxon>Panagrolaimomorpha</taxon>
        <taxon>Strongyloidoidea</taxon>
        <taxon>Steinernematidae</taxon>
        <taxon>Steinernema</taxon>
    </lineage>
</organism>
<dbReference type="AlphaFoldDB" id="A0A4U5NXT5"/>
<keyword evidence="1" id="KW-0732">Signal</keyword>
<dbReference type="PANTHER" id="PTHR47248:SF7">
    <property type="entry name" value="BPTI_KUNITZ INHIBITOR DOMAIN-CONTAINING PROTEIN"/>
    <property type="match status" value="1"/>
</dbReference>
<dbReference type="OrthoDB" id="4473401at2759"/>
<evidence type="ECO:0000313" key="2">
    <source>
        <dbReference type="EMBL" id="TKR88104.1"/>
    </source>
</evidence>
<dbReference type="STRING" id="34508.A0A4U5NXT5"/>
<reference evidence="2 3" key="2">
    <citation type="journal article" date="2019" name="G3 (Bethesda)">
        <title>Hybrid Assembly of the Genome of the Entomopathogenic Nematode Steinernema carpocapsae Identifies the X-Chromosome.</title>
        <authorList>
            <person name="Serra L."/>
            <person name="Macchietto M."/>
            <person name="Macias-Munoz A."/>
            <person name="McGill C.J."/>
            <person name="Rodriguez I.M."/>
            <person name="Rodriguez B."/>
            <person name="Murad R."/>
            <person name="Mortazavi A."/>
        </authorList>
    </citation>
    <scope>NUCLEOTIDE SEQUENCE [LARGE SCALE GENOMIC DNA]</scope>
    <source>
        <strain evidence="2 3">ALL</strain>
    </source>
</reference>
<evidence type="ECO:0000256" key="1">
    <source>
        <dbReference type="SAM" id="SignalP"/>
    </source>
</evidence>
<gene>
    <name evidence="2" type="ORF">L596_012396</name>
</gene>